<proteinExistence type="predicted"/>
<keyword evidence="2" id="KW-1185">Reference proteome</keyword>
<name>A0A2M9BZ32_9MICO</name>
<organism evidence="1 2">
    <name type="scientific">Compostimonas suwonensis</name>
    <dbReference type="NCBI Taxonomy" id="1048394"/>
    <lineage>
        <taxon>Bacteria</taxon>
        <taxon>Bacillati</taxon>
        <taxon>Actinomycetota</taxon>
        <taxon>Actinomycetes</taxon>
        <taxon>Micrococcales</taxon>
        <taxon>Microbacteriaceae</taxon>
        <taxon>Compostimonas</taxon>
    </lineage>
</organism>
<evidence type="ECO:0000313" key="2">
    <source>
        <dbReference type="Proteomes" id="UP000230161"/>
    </source>
</evidence>
<gene>
    <name evidence="1" type="ORF">CLV54_1006</name>
</gene>
<accession>A0A2M9BZ32</accession>
<comment type="caution">
    <text evidence="1">The sequence shown here is derived from an EMBL/GenBank/DDBJ whole genome shotgun (WGS) entry which is preliminary data.</text>
</comment>
<dbReference type="Proteomes" id="UP000230161">
    <property type="component" value="Unassembled WGS sequence"/>
</dbReference>
<dbReference type="AlphaFoldDB" id="A0A2M9BZ32"/>
<protein>
    <submittedName>
        <fullName evidence="1">Uncharacterized protein</fullName>
    </submittedName>
</protein>
<dbReference type="EMBL" id="PGFB01000002">
    <property type="protein sequence ID" value="PJJ63341.1"/>
    <property type="molecule type" value="Genomic_DNA"/>
</dbReference>
<sequence length="50" mass="4892">MTDVAASAAVTPIRLLPLGDAGGFACEGDSCAIPDAVHAASHAPTENTQA</sequence>
<reference evidence="1 2" key="1">
    <citation type="submission" date="2017-11" db="EMBL/GenBank/DDBJ databases">
        <title>Genomic Encyclopedia of Archaeal and Bacterial Type Strains, Phase II (KMG-II): From Individual Species to Whole Genera.</title>
        <authorList>
            <person name="Goeker M."/>
        </authorList>
    </citation>
    <scope>NUCLEOTIDE SEQUENCE [LARGE SCALE GENOMIC DNA]</scope>
    <source>
        <strain evidence="1 2">DSM 25625</strain>
    </source>
</reference>
<evidence type="ECO:0000313" key="1">
    <source>
        <dbReference type="EMBL" id="PJJ63341.1"/>
    </source>
</evidence>
<dbReference type="RefSeq" id="WP_157802812.1">
    <property type="nucleotide sequence ID" value="NZ_PGFB01000002.1"/>
</dbReference>